<proteinExistence type="predicted"/>
<accession>A0A0S2INA9</accession>
<gene>
    <name evidence="1" type="ORF">LBBP_00830</name>
</gene>
<evidence type="ECO:0000313" key="2">
    <source>
        <dbReference type="Proteomes" id="UP000058857"/>
    </source>
</evidence>
<organism evidence="1">
    <name type="scientific">Leptospira borgpetersenii serovar Ballum</name>
    <dbReference type="NCBI Taxonomy" id="280505"/>
    <lineage>
        <taxon>Bacteria</taxon>
        <taxon>Pseudomonadati</taxon>
        <taxon>Spirochaetota</taxon>
        <taxon>Spirochaetia</taxon>
        <taxon>Leptospirales</taxon>
        <taxon>Leptospiraceae</taxon>
        <taxon>Leptospira</taxon>
    </lineage>
</organism>
<protein>
    <submittedName>
        <fullName evidence="1">Uncharacterized protein</fullName>
    </submittedName>
</protein>
<name>A0A0S2INA9_LEPBO</name>
<dbReference type="EMBL" id="CP012029">
    <property type="protein sequence ID" value="ALO25156.1"/>
    <property type="molecule type" value="Genomic_DNA"/>
</dbReference>
<evidence type="ECO:0000313" key="1">
    <source>
        <dbReference type="EMBL" id="ALO25156.1"/>
    </source>
</evidence>
<dbReference type="AlphaFoldDB" id="A0A0S2INA9"/>
<dbReference type="Proteomes" id="UP000058857">
    <property type="component" value="Chromosome 1"/>
</dbReference>
<reference evidence="1 2" key="1">
    <citation type="journal article" date="2015" name="PLoS Negl. Trop. Dis.">
        <title>Distribution of Plasmids in Distinct Leptospira Pathogenic Species.</title>
        <authorList>
            <person name="Wang Y."/>
            <person name="Zhuang X."/>
            <person name="Zhong Y."/>
            <person name="Zhang C."/>
            <person name="Zhang Y."/>
            <person name="Zeng L."/>
            <person name="Zhu Y."/>
            <person name="He P."/>
            <person name="Dong K."/>
            <person name="Pal U."/>
            <person name="Guo X."/>
            <person name="Qin J."/>
        </authorList>
    </citation>
    <scope>NUCLEOTIDE SEQUENCE [LARGE SCALE GENOMIC DNA]</scope>
    <source>
        <strain evidence="1 2">56604</strain>
    </source>
</reference>
<dbReference type="PATRIC" id="fig|280505.15.peg.806"/>
<sequence>MKTRKNFLKVGVLTILEFVHKIMICGISHILRIDSQSLDSNLFLEK</sequence>